<gene>
    <name evidence="1" type="ORF">OSIN01602_LOCUS8163</name>
</gene>
<accession>A0A7S2EGL5</accession>
<protein>
    <submittedName>
        <fullName evidence="1">Uncharacterized protein</fullName>
    </submittedName>
</protein>
<evidence type="ECO:0000313" key="1">
    <source>
        <dbReference type="EMBL" id="CAD9335471.1"/>
    </source>
</evidence>
<reference evidence="1" key="1">
    <citation type="submission" date="2021-01" db="EMBL/GenBank/DDBJ databases">
        <authorList>
            <person name="Corre E."/>
            <person name="Pelletier E."/>
            <person name="Niang G."/>
            <person name="Scheremetjew M."/>
            <person name="Finn R."/>
            <person name="Kale V."/>
            <person name="Holt S."/>
            <person name="Cochrane G."/>
            <person name="Meng A."/>
            <person name="Brown T."/>
            <person name="Cohen L."/>
        </authorList>
    </citation>
    <scope>NUCLEOTIDE SEQUENCE</scope>
    <source>
        <strain evidence="1">Grunow 1884</strain>
    </source>
</reference>
<dbReference type="AlphaFoldDB" id="A0A7S2EGL5"/>
<dbReference type="EMBL" id="HBGO01014453">
    <property type="protein sequence ID" value="CAD9335471.1"/>
    <property type="molecule type" value="Transcribed_RNA"/>
</dbReference>
<sequence length="159" mass="17778">MAQEDDCKSGCMQTVDLDSSGIGGCCTVEDGIAKDSPIDRREVLLASKGKPGNILNDWEVLSETPSIDTIVSTFDELEDNRTNNHFESDIPKEVICVKRLRKKPLIGSFLSRGSWSKWRMLSTEAGTNNKMIATSTPSQRRASTKKRIRYRTCENYIKG</sequence>
<proteinExistence type="predicted"/>
<name>A0A7S2EGL5_TRICV</name>
<organism evidence="1">
    <name type="scientific">Trieres chinensis</name>
    <name type="common">Marine centric diatom</name>
    <name type="synonym">Odontella sinensis</name>
    <dbReference type="NCBI Taxonomy" id="1514140"/>
    <lineage>
        <taxon>Eukaryota</taxon>
        <taxon>Sar</taxon>
        <taxon>Stramenopiles</taxon>
        <taxon>Ochrophyta</taxon>
        <taxon>Bacillariophyta</taxon>
        <taxon>Mediophyceae</taxon>
        <taxon>Biddulphiophycidae</taxon>
        <taxon>Eupodiscales</taxon>
        <taxon>Parodontellaceae</taxon>
        <taxon>Trieres</taxon>
    </lineage>
</organism>